<protein>
    <submittedName>
        <fullName evidence="1">Uncharacterized protein</fullName>
    </submittedName>
</protein>
<reference evidence="2" key="2">
    <citation type="submission" date="2015-01" db="EMBL/GenBank/DDBJ databases">
        <title>Evolutionary Origins and Diversification of the Mycorrhizal Mutualists.</title>
        <authorList>
            <consortium name="DOE Joint Genome Institute"/>
            <consortium name="Mycorrhizal Genomics Consortium"/>
            <person name="Kohler A."/>
            <person name="Kuo A."/>
            <person name="Nagy L.G."/>
            <person name="Floudas D."/>
            <person name="Copeland A."/>
            <person name="Barry K.W."/>
            <person name="Cichocki N."/>
            <person name="Veneault-Fourrey C."/>
            <person name="LaButti K."/>
            <person name="Lindquist E.A."/>
            <person name="Lipzen A."/>
            <person name="Lundell T."/>
            <person name="Morin E."/>
            <person name="Murat C."/>
            <person name="Riley R."/>
            <person name="Ohm R."/>
            <person name="Sun H."/>
            <person name="Tunlid A."/>
            <person name="Henrissat B."/>
            <person name="Grigoriev I.V."/>
            <person name="Hibbett D.S."/>
            <person name="Martin F."/>
        </authorList>
    </citation>
    <scope>NUCLEOTIDE SEQUENCE [LARGE SCALE GENOMIC DNA]</scope>
    <source>
        <strain evidence="2">ATCC 200175</strain>
    </source>
</reference>
<dbReference type="AlphaFoldDB" id="A0A0C9U5E7"/>
<dbReference type="Proteomes" id="UP000053647">
    <property type="component" value="Unassembled WGS sequence"/>
</dbReference>
<sequence length="139" mass="15160">MDDAAWSKGLNFRNAGTHLGTTNNGVAGPRSEFTRMLTGFATITQAEIAAELTRSYDHYLKGRPLVPAGKSVSLGGFIMSKRLQLSSIKGQGLLEFDRQKTRLIDPDFERRQLAGAHHLGGSDCQYRAGLRRVAEASVP</sequence>
<organism evidence="1 2">
    <name type="scientific">Paxillus involutus ATCC 200175</name>
    <dbReference type="NCBI Taxonomy" id="664439"/>
    <lineage>
        <taxon>Eukaryota</taxon>
        <taxon>Fungi</taxon>
        <taxon>Dikarya</taxon>
        <taxon>Basidiomycota</taxon>
        <taxon>Agaricomycotina</taxon>
        <taxon>Agaricomycetes</taxon>
        <taxon>Agaricomycetidae</taxon>
        <taxon>Boletales</taxon>
        <taxon>Paxilineae</taxon>
        <taxon>Paxillaceae</taxon>
        <taxon>Paxillus</taxon>
    </lineage>
</organism>
<keyword evidence="2" id="KW-1185">Reference proteome</keyword>
<dbReference type="EMBL" id="KN819343">
    <property type="protein sequence ID" value="KIJ14431.1"/>
    <property type="molecule type" value="Genomic_DNA"/>
</dbReference>
<proteinExistence type="predicted"/>
<accession>A0A0C9U5E7</accession>
<reference evidence="1 2" key="1">
    <citation type="submission" date="2014-06" db="EMBL/GenBank/DDBJ databases">
        <authorList>
            <consortium name="DOE Joint Genome Institute"/>
            <person name="Kuo A."/>
            <person name="Kohler A."/>
            <person name="Nagy L.G."/>
            <person name="Floudas D."/>
            <person name="Copeland A."/>
            <person name="Barry K.W."/>
            <person name="Cichocki N."/>
            <person name="Veneault-Fourrey C."/>
            <person name="LaButti K."/>
            <person name="Lindquist E.A."/>
            <person name="Lipzen A."/>
            <person name="Lundell T."/>
            <person name="Morin E."/>
            <person name="Murat C."/>
            <person name="Sun H."/>
            <person name="Tunlid A."/>
            <person name="Henrissat B."/>
            <person name="Grigoriev I.V."/>
            <person name="Hibbett D.S."/>
            <person name="Martin F."/>
            <person name="Nordberg H.P."/>
            <person name="Cantor M.N."/>
            <person name="Hua S.X."/>
        </authorList>
    </citation>
    <scope>NUCLEOTIDE SEQUENCE [LARGE SCALE GENOMIC DNA]</scope>
    <source>
        <strain evidence="1 2">ATCC 200175</strain>
    </source>
</reference>
<evidence type="ECO:0000313" key="1">
    <source>
        <dbReference type="EMBL" id="KIJ14431.1"/>
    </source>
</evidence>
<dbReference type="HOGENOM" id="CLU_1845718_0_0_1"/>
<gene>
    <name evidence="1" type="ORF">PAXINDRAFT_156101</name>
</gene>
<name>A0A0C9U5E7_PAXIN</name>
<evidence type="ECO:0000313" key="2">
    <source>
        <dbReference type="Proteomes" id="UP000053647"/>
    </source>
</evidence>